<dbReference type="Pfam" id="PF04397">
    <property type="entry name" value="LytTR"/>
    <property type="match status" value="1"/>
</dbReference>
<accession>A0ABS1DFR5</accession>
<keyword evidence="2" id="KW-0472">Membrane</keyword>
<dbReference type="PROSITE" id="PS50930">
    <property type="entry name" value="HTH_LYTTR"/>
    <property type="match status" value="1"/>
</dbReference>
<dbReference type="InterPro" id="IPR007492">
    <property type="entry name" value="LytTR_DNA-bd_dom"/>
</dbReference>
<feature type="transmembrane region" description="Helical" evidence="2">
    <location>
        <begin position="21"/>
        <end position="43"/>
    </location>
</feature>
<evidence type="ECO:0000256" key="2">
    <source>
        <dbReference type="SAM" id="Phobius"/>
    </source>
</evidence>
<name>A0ABS1DFR5_9PROT</name>
<organism evidence="4 5">
    <name type="scientific">Rhodovibrio sodomensis</name>
    <dbReference type="NCBI Taxonomy" id="1088"/>
    <lineage>
        <taxon>Bacteria</taxon>
        <taxon>Pseudomonadati</taxon>
        <taxon>Pseudomonadota</taxon>
        <taxon>Alphaproteobacteria</taxon>
        <taxon>Rhodospirillales</taxon>
        <taxon>Rhodovibrionaceae</taxon>
        <taxon>Rhodovibrio</taxon>
    </lineage>
</organism>
<keyword evidence="5" id="KW-1185">Reference proteome</keyword>
<keyword evidence="2" id="KW-0812">Transmembrane</keyword>
<dbReference type="SMART" id="SM00850">
    <property type="entry name" value="LytTR"/>
    <property type="match status" value="1"/>
</dbReference>
<gene>
    <name evidence="4" type="ORF">CKO28_12220</name>
</gene>
<comment type="caution">
    <text evidence="4">The sequence shown here is derived from an EMBL/GenBank/DDBJ whole genome shotgun (WGS) entry which is preliminary data.</text>
</comment>
<feature type="transmembrane region" description="Helical" evidence="2">
    <location>
        <begin position="49"/>
        <end position="71"/>
    </location>
</feature>
<evidence type="ECO:0000259" key="3">
    <source>
        <dbReference type="PROSITE" id="PS50930"/>
    </source>
</evidence>
<protein>
    <recommendedName>
        <fullName evidence="3">HTH LytTR-type domain-containing protein</fullName>
    </recommendedName>
</protein>
<sequence length="265" mass="28162">MTFAVRERLAAAGAAPVGRSIAAALATAVVLALTGPFGTYAALALPARLVYWLGVIGAIWALMHLLLGALAQRVADRLPAPRASLALAGAALALVPATAIVALANRLALPDGGSSFGSLLWKVGLLLAVVALLFGPRRGATPPAGVAPHQGPPRHPAAAPDPTGRFQERLPWESRGRLLRLEQEDHYLRVHTDRGQPLIHCRMSDAARELADADGLRVHRSHWVARMAVAEVLRRNHRLALRLEDGSEVPVGKTYRGALKTSGWL</sequence>
<proteinExistence type="predicted"/>
<dbReference type="Proteomes" id="UP001296873">
    <property type="component" value="Unassembled WGS sequence"/>
</dbReference>
<feature type="region of interest" description="Disordered" evidence="1">
    <location>
        <begin position="142"/>
        <end position="167"/>
    </location>
</feature>
<feature type="transmembrane region" description="Helical" evidence="2">
    <location>
        <begin position="83"/>
        <end position="104"/>
    </location>
</feature>
<dbReference type="EMBL" id="NRRL01000030">
    <property type="protein sequence ID" value="MBK1668796.1"/>
    <property type="molecule type" value="Genomic_DNA"/>
</dbReference>
<evidence type="ECO:0000256" key="1">
    <source>
        <dbReference type="SAM" id="MobiDB-lite"/>
    </source>
</evidence>
<reference evidence="4 5" key="1">
    <citation type="journal article" date="2020" name="Microorganisms">
        <title>Osmotic Adaptation and Compatible Solute Biosynthesis of Phototrophic Bacteria as Revealed from Genome Analyses.</title>
        <authorList>
            <person name="Imhoff J.F."/>
            <person name="Rahn T."/>
            <person name="Kunzel S."/>
            <person name="Keller A."/>
            <person name="Neulinger S.C."/>
        </authorList>
    </citation>
    <scope>NUCLEOTIDE SEQUENCE [LARGE SCALE GENOMIC DNA]</scope>
    <source>
        <strain evidence="4 5">DSM 9895</strain>
    </source>
</reference>
<dbReference type="RefSeq" id="WP_207168810.1">
    <property type="nucleotide sequence ID" value="NZ_NRRL01000030.1"/>
</dbReference>
<dbReference type="Gene3D" id="2.40.50.1020">
    <property type="entry name" value="LytTr DNA-binding domain"/>
    <property type="match status" value="1"/>
</dbReference>
<feature type="transmembrane region" description="Helical" evidence="2">
    <location>
        <begin position="116"/>
        <end position="134"/>
    </location>
</feature>
<evidence type="ECO:0000313" key="4">
    <source>
        <dbReference type="EMBL" id="MBK1668796.1"/>
    </source>
</evidence>
<keyword evidence="2" id="KW-1133">Transmembrane helix</keyword>
<feature type="domain" description="HTH LytTR-type" evidence="3">
    <location>
        <begin position="178"/>
        <end position="265"/>
    </location>
</feature>
<evidence type="ECO:0000313" key="5">
    <source>
        <dbReference type="Proteomes" id="UP001296873"/>
    </source>
</evidence>